<name>A0AC60Q725_IXOPE</name>
<comment type="caution">
    <text evidence="1">The sequence shown here is derived from an EMBL/GenBank/DDBJ whole genome shotgun (WGS) entry which is preliminary data.</text>
</comment>
<evidence type="ECO:0000313" key="1">
    <source>
        <dbReference type="EMBL" id="KAG0428823.1"/>
    </source>
</evidence>
<dbReference type="EMBL" id="JABSTQ010009477">
    <property type="protein sequence ID" value="KAG0428823.1"/>
    <property type="molecule type" value="Genomic_DNA"/>
</dbReference>
<reference evidence="1 2" key="1">
    <citation type="journal article" date="2020" name="Cell">
        <title>Large-Scale Comparative Analyses of Tick Genomes Elucidate Their Genetic Diversity and Vector Capacities.</title>
        <authorList>
            <consortium name="Tick Genome and Microbiome Consortium (TIGMIC)"/>
            <person name="Jia N."/>
            <person name="Wang J."/>
            <person name="Shi W."/>
            <person name="Du L."/>
            <person name="Sun Y."/>
            <person name="Zhan W."/>
            <person name="Jiang J.F."/>
            <person name="Wang Q."/>
            <person name="Zhang B."/>
            <person name="Ji P."/>
            <person name="Bell-Sakyi L."/>
            <person name="Cui X.M."/>
            <person name="Yuan T.T."/>
            <person name="Jiang B.G."/>
            <person name="Yang W.F."/>
            <person name="Lam T.T."/>
            <person name="Chang Q.C."/>
            <person name="Ding S.J."/>
            <person name="Wang X.J."/>
            <person name="Zhu J.G."/>
            <person name="Ruan X.D."/>
            <person name="Zhao L."/>
            <person name="Wei J.T."/>
            <person name="Ye R.Z."/>
            <person name="Que T.C."/>
            <person name="Du C.H."/>
            <person name="Zhou Y.H."/>
            <person name="Cheng J.X."/>
            <person name="Dai P.F."/>
            <person name="Guo W.B."/>
            <person name="Han X.H."/>
            <person name="Huang E.J."/>
            <person name="Li L.F."/>
            <person name="Wei W."/>
            <person name="Gao Y.C."/>
            <person name="Liu J.Z."/>
            <person name="Shao H.Z."/>
            <person name="Wang X."/>
            <person name="Wang C.C."/>
            <person name="Yang T.C."/>
            <person name="Huo Q.B."/>
            <person name="Li W."/>
            <person name="Chen H.Y."/>
            <person name="Chen S.E."/>
            <person name="Zhou L.G."/>
            <person name="Ni X.B."/>
            <person name="Tian J.H."/>
            <person name="Sheng Y."/>
            <person name="Liu T."/>
            <person name="Pan Y.S."/>
            <person name="Xia L.Y."/>
            <person name="Li J."/>
            <person name="Zhao F."/>
            <person name="Cao W.C."/>
        </authorList>
    </citation>
    <scope>NUCLEOTIDE SEQUENCE [LARGE SCALE GENOMIC DNA]</scope>
    <source>
        <strain evidence="1">Iper-2018</strain>
    </source>
</reference>
<organism evidence="1 2">
    <name type="scientific">Ixodes persulcatus</name>
    <name type="common">Taiga tick</name>
    <dbReference type="NCBI Taxonomy" id="34615"/>
    <lineage>
        <taxon>Eukaryota</taxon>
        <taxon>Metazoa</taxon>
        <taxon>Ecdysozoa</taxon>
        <taxon>Arthropoda</taxon>
        <taxon>Chelicerata</taxon>
        <taxon>Arachnida</taxon>
        <taxon>Acari</taxon>
        <taxon>Parasitiformes</taxon>
        <taxon>Ixodida</taxon>
        <taxon>Ixodoidea</taxon>
        <taxon>Ixodidae</taxon>
        <taxon>Ixodinae</taxon>
        <taxon>Ixodes</taxon>
    </lineage>
</organism>
<proteinExistence type="predicted"/>
<accession>A0AC60Q725</accession>
<evidence type="ECO:0000313" key="2">
    <source>
        <dbReference type="Proteomes" id="UP000805193"/>
    </source>
</evidence>
<protein>
    <submittedName>
        <fullName evidence="1">Uncharacterized protein</fullName>
    </submittedName>
</protein>
<keyword evidence="2" id="KW-1185">Reference proteome</keyword>
<gene>
    <name evidence="1" type="ORF">HPB47_024211</name>
</gene>
<dbReference type="Proteomes" id="UP000805193">
    <property type="component" value="Unassembled WGS sequence"/>
</dbReference>
<sequence length="147" mass="15829">MAGRAVVSSALKCHVLRLKPGDALKASLRRVVSDLELRAAFVVSCVGSVQSFTLRYASDIDGNSRTETRKERMEILSLTGTLSGNDRGHLHASLGDVNGHVIGGHLIEMEIYTTAEVVIGELTDANFERVSDSETGCEELAVSVRKT</sequence>